<dbReference type="AlphaFoldDB" id="A0AAV1HY45"/>
<reference evidence="10 11" key="1">
    <citation type="submission" date="2023-10" db="EMBL/GenBank/DDBJ databases">
        <authorList>
            <person name="Maclean D."/>
            <person name="Macfadyen A."/>
        </authorList>
    </citation>
    <scope>NUCLEOTIDE SEQUENCE [LARGE SCALE GENOMIC DNA]</scope>
</reference>
<keyword evidence="3 8" id="KW-0808">Transferase</keyword>
<comment type="catalytic activity">
    <reaction evidence="8">
        <text>L-cysteinyl-[protein] + hexadecanoyl-CoA = S-hexadecanoyl-L-cysteinyl-[protein] + CoA</text>
        <dbReference type="Rhea" id="RHEA:36683"/>
        <dbReference type="Rhea" id="RHEA-COMP:10131"/>
        <dbReference type="Rhea" id="RHEA-COMP:11032"/>
        <dbReference type="ChEBI" id="CHEBI:29950"/>
        <dbReference type="ChEBI" id="CHEBI:57287"/>
        <dbReference type="ChEBI" id="CHEBI:57379"/>
        <dbReference type="ChEBI" id="CHEBI:74151"/>
        <dbReference type="EC" id="2.3.1.225"/>
    </reaction>
</comment>
<comment type="subcellular location">
    <subcellularLocation>
        <location evidence="1">Membrane</location>
        <topology evidence="1">Multi-pass membrane protein</topology>
    </subcellularLocation>
</comment>
<feature type="transmembrane region" description="Helical" evidence="8">
    <location>
        <begin position="251"/>
        <end position="273"/>
    </location>
</feature>
<dbReference type="PANTHER" id="PTHR12246">
    <property type="entry name" value="PALMITOYLTRANSFERASE ZDHHC16"/>
    <property type="match status" value="1"/>
</dbReference>
<keyword evidence="5 8" id="KW-1133">Transmembrane helix</keyword>
<accession>A0AAV1HY45</accession>
<evidence type="ECO:0000256" key="8">
    <source>
        <dbReference type="RuleBase" id="RU079119"/>
    </source>
</evidence>
<keyword evidence="11" id="KW-1185">Reference proteome</keyword>
<comment type="domain">
    <text evidence="8">The DHHC domain is required for palmitoyltransferase activity.</text>
</comment>
<organism evidence="10 11">
    <name type="scientific">Coccomyxa viridis</name>
    <dbReference type="NCBI Taxonomy" id="1274662"/>
    <lineage>
        <taxon>Eukaryota</taxon>
        <taxon>Viridiplantae</taxon>
        <taxon>Chlorophyta</taxon>
        <taxon>core chlorophytes</taxon>
        <taxon>Trebouxiophyceae</taxon>
        <taxon>Trebouxiophyceae incertae sedis</taxon>
        <taxon>Coccomyxaceae</taxon>
        <taxon>Coccomyxa</taxon>
    </lineage>
</organism>
<keyword evidence="7 8" id="KW-0012">Acyltransferase</keyword>
<protein>
    <recommendedName>
        <fullName evidence="8">S-acyltransferase</fullName>
        <ecNumber evidence="8">2.3.1.225</ecNumber>
    </recommendedName>
    <alternativeName>
        <fullName evidence="8">Palmitoyltransferase</fullName>
    </alternativeName>
</protein>
<feature type="domain" description="Palmitoyltransferase DHHC" evidence="9">
    <location>
        <begin position="141"/>
        <end position="291"/>
    </location>
</feature>
<evidence type="ECO:0000313" key="10">
    <source>
        <dbReference type="EMBL" id="CAK0761598.1"/>
    </source>
</evidence>
<comment type="similarity">
    <text evidence="2 8">Belongs to the DHHC palmitoyltransferase family.</text>
</comment>
<sequence length="339" mass="37909">MECMEAQQQAVCWACMTTVILPHQDGMYAQSYKCGWCGAITQAMPAEQILQPSFHFRLLKKLRQLFVCLMWGILTSIPVIGMPFVLPHLVSGPGLALHYVWDVLLGCNVYFNYWAAIFHHPGPVMGVMDRVKAPAARCYEGLSFCLACQAPKPLDAHHCSRCRTCVMEMDHHCIFLNNCVGLNNMRHFLLLIVFLMIGCIYVLSSCVVLLLQQQDLVRAQWARVLVPILRSGRFWELLVITPKFMLSSPGWLAGTTYMAVLSTGALPGLALLLTSELRLILSGQTYIESLQGRSLHPEPSSLSALRRIFGRGHPITWLAIRWHPAPGSAAASQSYKKNI</sequence>
<dbReference type="EMBL" id="CAUYUE010000004">
    <property type="protein sequence ID" value="CAK0761598.1"/>
    <property type="molecule type" value="Genomic_DNA"/>
</dbReference>
<evidence type="ECO:0000256" key="7">
    <source>
        <dbReference type="ARBA" id="ARBA00023315"/>
    </source>
</evidence>
<gene>
    <name evidence="10" type="ORF">CVIRNUC_002876</name>
</gene>
<dbReference type="Pfam" id="PF01529">
    <property type="entry name" value="DHHC"/>
    <property type="match status" value="1"/>
</dbReference>
<name>A0AAV1HY45_9CHLO</name>
<dbReference type="GO" id="GO:0019706">
    <property type="term" value="F:protein-cysteine S-palmitoyltransferase activity"/>
    <property type="evidence" value="ECO:0007669"/>
    <property type="project" value="UniProtKB-EC"/>
</dbReference>
<dbReference type="InterPro" id="IPR001594">
    <property type="entry name" value="Palmitoyltrfase_DHHC"/>
</dbReference>
<keyword evidence="6 8" id="KW-0472">Membrane</keyword>
<comment type="caution">
    <text evidence="10">The sequence shown here is derived from an EMBL/GenBank/DDBJ whole genome shotgun (WGS) entry which is preliminary data.</text>
</comment>
<feature type="transmembrane region" description="Helical" evidence="8">
    <location>
        <begin position="65"/>
        <end position="86"/>
    </location>
</feature>
<evidence type="ECO:0000256" key="6">
    <source>
        <dbReference type="ARBA" id="ARBA00023136"/>
    </source>
</evidence>
<feature type="transmembrane region" description="Helical" evidence="8">
    <location>
        <begin position="188"/>
        <end position="211"/>
    </location>
</feature>
<evidence type="ECO:0000256" key="4">
    <source>
        <dbReference type="ARBA" id="ARBA00022692"/>
    </source>
</evidence>
<evidence type="ECO:0000256" key="3">
    <source>
        <dbReference type="ARBA" id="ARBA00022679"/>
    </source>
</evidence>
<dbReference type="Proteomes" id="UP001314263">
    <property type="component" value="Unassembled WGS sequence"/>
</dbReference>
<evidence type="ECO:0000313" key="11">
    <source>
        <dbReference type="Proteomes" id="UP001314263"/>
    </source>
</evidence>
<feature type="transmembrane region" description="Helical" evidence="8">
    <location>
        <begin position="98"/>
        <end position="118"/>
    </location>
</feature>
<keyword evidence="4 8" id="KW-0812">Transmembrane</keyword>
<dbReference type="PROSITE" id="PS50216">
    <property type="entry name" value="DHHC"/>
    <property type="match status" value="1"/>
</dbReference>
<dbReference type="GO" id="GO:0016020">
    <property type="term" value="C:membrane"/>
    <property type="evidence" value="ECO:0007669"/>
    <property type="project" value="UniProtKB-SubCell"/>
</dbReference>
<proteinExistence type="inferred from homology"/>
<dbReference type="InterPro" id="IPR039859">
    <property type="entry name" value="PFA4/ZDH16/20/ERF2-like"/>
</dbReference>
<evidence type="ECO:0000256" key="1">
    <source>
        <dbReference type="ARBA" id="ARBA00004141"/>
    </source>
</evidence>
<dbReference type="EC" id="2.3.1.225" evidence="8"/>
<evidence type="ECO:0000256" key="5">
    <source>
        <dbReference type="ARBA" id="ARBA00022989"/>
    </source>
</evidence>
<evidence type="ECO:0000256" key="2">
    <source>
        <dbReference type="ARBA" id="ARBA00008574"/>
    </source>
</evidence>
<evidence type="ECO:0000259" key="9">
    <source>
        <dbReference type="Pfam" id="PF01529"/>
    </source>
</evidence>